<dbReference type="PANTHER" id="PTHR15397">
    <property type="entry name" value="SODIUM-GLUCOSE COTRANSPORTER REGULATORY PROTEIN -RELATED"/>
    <property type="match status" value="1"/>
</dbReference>
<dbReference type="Gene3D" id="3.10.20.90">
    <property type="entry name" value="Phosphatidylinositol 3-kinase Catalytic Subunit, Chain A, domain 1"/>
    <property type="match status" value="1"/>
</dbReference>
<protein>
    <submittedName>
        <fullName evidence="1">Protein DDI1-like 2</fullName>
    </submittedName>
</protein>
<evidence type="ECO:0000313" key="2">
    <source>
        <dbReference type="Proteomes" id="UP000289886"/>
    </source>
</evidence>
<name>A0A444UWH6_ACIRT</name>
<proteinExistence type="predicted"/>
<reference evidence="1 2" key="1">
    <citation type="submission" date="2019-01" db="EMBL/GenBank/DDBJ databases">
        <title>Draft Genome and Complete Hox-Cluster Characterization of the Sterlet Sturgeon (Acipenser ruthenus).</title>
        <authorList>
            <person name="Wei Q."/>
        </authorList>
    </citation>
    <scope>NUCLEOTIDE SEQUENCE [LARGE SCALE GENOMIC DNA]</scope>
    <source>
        <strain evidence="1">WHYD16114868_AA</strain>
        <tissue evidence="1">Blood</tissue>
    </source>
</reference>
<evidence type="ECO:0000313" key="1">
    <source>
        <dbReference type="EMBL" id="RXM92518.1"/>
    </source>
</evidence>
<dbReference type="AlphaFoldDB" id="A0A444UWH6"/>
<dbReference type="PANTHER" id="PTHR15397:SF3">
    <property type="entry name" value="DNA DAMAGE INDUCIBLE 1 HOMOLOG 2"/>
    <property type="match status" value="1"/>
</dbReference>
<sequence>MLVTVFCVRRDRSEITFSLEVSAELELRDFVALCELESGIPASEIQPLAVCAVLGAAPLTWEGRLLDVILLNPA</sequence>
<keyword evidence="2" id="KW-1185">Reference proteome</keyword>
<gene>
    <name evidence="1" type="ORF">EOD39_20050</name>
</gene>
<dbReference type="EMBL" id="SCEB01006122">
    <property type="protein sequence ID" value="RXM92518.1"/>
    <property type="molecule type" value="Genomic_DNA"/>
</dbReference>
<accession>A0A444UWH6</accession>
<comment type="caution">
    <text evidence="1">The sequence shown here is derived from an EMBL/GenBank/DDBJ whole genome shotgun (WGS) entry which is preliminary data.</text>
</comment>
<dbReference type="Proteomes" id="UP000289886">
    <property type="component" value="Unassembled WGS sequence"/>
</dbReference>
<organism evidence="1 2">
    <name type="scientific">Acipenser ruthenus</name>
    <name type="common">Sterlet sturgeon</name>
    <dbReference type="NCBI Taxonomy" id="7906"/>
    <lineage>
        <taxon>Eukaryota</taxon>
        <taxon>Metazoa</taxon>
        <taxon>Chordata</taxon>
        <taxon>Craniata</taxon>
        <taxon>Vertebrata</taxon>
        <taxon>Euteleostomi</taxon>
        <taxon>Actinopterygii</taxon>
        <taxon>Chondrostei</taxon>
        <taxon>Acipenseriformes</taxon>
        <taxon>Acipenseridae</taxon>
        <taxon>Acipenser</taxon>
    </lineage>
</organism>